<dbReference type="Proteomes" id="UP000308600">
    <property type="component" value="Unassembled WGS sequence"/>
</dbReference>
<organism evidence="1 2">
    <name type="scientific">Pluteus cervinus</name>
    <dbReference type="NCBI Taxonomy" id="181527"/>
    <lineage>
        <taxon>Eukaryota</taxon>
        <taxon>Fungi</taxon>
        <taxon>Dikarya</taxon>
        <taxon>Basidiomycota</taxon>
        <taxon>Agaricomycotina</taxon>
        <taxon>Agaricomycetes</taxon>
        <taxon>Agaricomycetidae</taxon>
        <taxon>Agaricales</taxon>
        <taxon>Pluteineae</taxon>
        <taxon>Pluteaceae</taxon>
        <taxon>Pluteus</taxon>
    </lineage>
</organism>
<accession>A0ACD3ACM3</accession>
<reference evidence="1 2" key="1">
    <citation type="journal article" date="2019" name="Nat. Ecol. Evol.">
        <title>Megaphylogeny resolves global patterns of mushroom evolution.</title>
        <authorList>
            <person name="Varga T."/>
            <person name="Krizsan K."/>
            <person name="Foldi C."/>
            <person name="Dima B."/>
            <person name="Sanchez-Garcia M."/>
            <person name="Sanchez-Ramirez S."/>
            <person name="Szollosi G.J."/>
            <person name="Szarkandi J.G."/>
            <person name="Papp V."/>
            <person name="Albert L."/>
            <person name="Andreopoulos W."/>
            <person name="Angelini C."/>
            <person name="Antonin V."/>
            <person name="Barry K.W."/>
            <person name="Bougher N.L."/>
            <person name="Buchanan P."/>
            <person name="Buyck B."/>
            <person name="Bense V."/>
            <person name="Catcheside P."/>
            <person name="Chovatia M."/>
            <person name="Cooper J."/>
            <person name="Damon W."/>
            <person name="Desjardin D."/>
            <person name="Finy P."/>
            <person name="Geml J."/>
            <person name="Haridas S."/>
            <person name="Hughes K."/>
            <person name="Justo A."/>
            <person name="Karasinski D."/>
            <person name="Kautmanova I."/>
            <person name="Kiss B."/>
            <person name="Kocsube S."/>
            <person name="Kotiranta H."/>
            <person name="LaButti K.M."/>
            <person name="Lechner B.E."/>
            <person name="Liimatainen K."/>
            <person name="Lipzen A."/>
            <person name="Lukacs Z."/>
            <person name="Mihaltcheva S."/>
            <person name="Morgado L.N."/>
            <person name="Niskanen T."/>
            <person name="Noordeloos M.E."/>
            <person name="Ohm R.A."/>
            <person name="Ortiz-Santana B."/>
            <person name="Ovrebo C."/>
            <person name="Racz N."/>
            <person name="Riley R."/>
            <person name="Savchenko A."/>
            <person name="Shiryaev A."/>
            <person name="Soop K."/>
            <person name="Spirin V."/>
            <person name="Szebenyi C."/>
            <person name="Tomsovsky M."/>
            <person name="Tulloss R.E."/>
            <person name="Uehling J."/>
            <person name="Grigoriev I.V."/>
            <person name="Vagvolgyi C."/>
            <person name="Papp T."/>
            <person name="Martin F.M."/>
            <person name="Miettinen O."/>
            <person name="Hibbett D.S."/>
            <person name="Nagy L.G."/>
        </authorList>
    </citation>
    <scope>NUCLEOTIDE SEQUENCE [LARGE SCALE GENOMIC DNA]</scope>
    <source>
        <strain evidence="1 2">NL-1719</strain>
    </source>
</reference>
<name>A0ACD3ACM3_9AGAR</name>
<keyword evidence="2" id="KW-1185">Reference proteome</keyword>
<gene>
    <name evidence="1" type="ORF">BDN72DRAFT_902232</name>
</gene>
<proteinExistence type="predicted"/>
<protein>
    <submittedName>
        <fullName evidence="1">Kinase-like protein</fullName>
    </submittedName>
</protein>
<evidence type="ECO:0000313" key="1">
    <source>
        <dbReference type="EMBL" id="TFK63648.1"/>
    </source>
</evidence>
<dbReference type="EMBL" id="ML208512">
    <property type="protein sequence ID" value="TFK63648.1"/>
    <property type="molecule type" value="Genomic_DNA"/>
</dbReference>
<evidence type="ECO:0000313" key="2">
    <source>
        <dbReference type="Proteomes" id="UP000308600"/>
    </source>
</evidence>
<sequence length="416" mass="46786">MTSSAKSIKSFDDASVWLTSQEPLSQYKVGGYRPTTVGETLSAGRYKVLAKLGHGRQSTIWLASDNKSPNDACVAVKIFTDSYPSTRQQSRLNFQLYNAFVMSRYGEHLCVVTEVLGFDLFHLASASLRPTEYRFPDFIAKRIMHDLLLALDYAHTTCNIIHTDIKFSNMLTCIDSEFTSSNPLLDYDLRTETLEAADGSQVTITRHLVVSEIPDELDDLDNWKDVRYKLADFGSAHIGTEDANVQTGSFDYLISSPGARSPEVYMHVPWNAATDVWSAGILLHQLLTGGLFYPTDMKEVVFPLYMYKLFGKFPDSIFAKSNVAGGWFNREDGKFRPSNSFRVGNLLNFKGTPHPEFELEPTPVYMRDILSNLPEEKRPSPGAIDLEMQLLTLDPALRPTPAQLLKHPWFADIDVN</sequence>